<dbReference type="InterPro" id="IPR003710">
    <property type="entry name" value="ApbA"/>
</dbReference>
<evidence type="ECO:0000256" key="7">
    <source>
        <dbReference type="ARBA" id="ARBA00023002"/>
    </source>
</evidence>
<dbReference type="InterPro" id="IPR013332">
    <property type="entry name" value="KPR_N"/>
</dbReference>
<comment type="function">
    <text evidence="10">Catalyzes the NADPH-dependent reduction of ketopantoate into pantoic acid.</text>
</comment>
<feature type="domain" description="Ketopantoate reductase N-terminal" evidence="11">
    <location>
        <begin position="9"/>
        <end position="154"/>
    </location>
</feature>
<evidence type="ECO:0000256" key="2">
    <source>
        <dbReference type="ARBA" id="ARBA00007870"/>
    </source>
</evidence>
<keyword evidence="5 10" id="KW-0566">Pantothenate biosynthesis</keyword>
<keyword evidence="14" id="KW-1185">Reference proteome</keyword>
<dbReference type="SUPFAM" id="SSF51735">
    <property type="entry name" value="NAD(P)-binding Rossmann-fold domains"/>
    <property type="match status" value="1"/>
</dbReference>
<dbReference type="NCBIfam" id="NF004887">
    <property type="entry name" value="PRK06249.1"/>
    <property type="match status" value="1"/>
</dbReference>
<evidence type="ECO:0000256" key="3">
    <source>
        <dbReference type="ARBA" id="ARBA00013014"/>
    </source>
</evidence>
<dbReference type="NCBIfam" id="TIGR00745">
    <property type="entry name" value="apbA_panE"/>
    <property type="match status" value="1"/>
</dbReference>
<accession>A0ABV7HCV3</accession>
<dbReference type="InterPro" id="IPR036291">
    <property type="entry name" value="NAD(P)-bd_dom_sf"/>
</dbReference>
<sequence>MSVKGIKSIAIIGTGAVGGYYGAKLAAAGNEVHFLARSDADVIQKDGLIVESLKTNDIHLDDVNVYSSAAQMPVCDLVLITLKTTANQALSAMLDSVVGDSTVICSLQNGYGLESDLQTQFPNNPILGGLCFICSQKIRPGVIQHQDFGSIRFAAEPSAKDVLTLISELFTAANIPTQTTDSLAQARWEKLVWNVPFNGLSVILDATTKEMLDDSKSRALIKDIMLEVIRAAKAYGCTLDESFADKLMNLTDDMSPYFPSMKGDFDNCRPMELYAIYETVLEAAGKVQVPMPKTRMLSQLLSFMDHG</sequence>
<evidence type="ECO:0000313" key="14">
    <source>
        <dbReference type="Proteomes" id="UP001595476"/>
    </source>
</evidence>
<reference evidence="14" key="1">
    <citation type="journal article" date="2019" name="Int. J. Syst. Evol. Microbiol.">
        <title>The Global Catalogue of Microorganisms (GCM) 10K type strain sequencing project: providing services to taxonomists for standard genome sequencing and annotation.</title>
        <authorList>
            <consortium name="The Broad Institute Genomics Platform"/>
            <consortium name="The Broad Institute Genome Sequencing Center for Infectious Disease"/>
            <person name="Wu L."/>
            <person name="Ma J."/>
        </authorList>
    </citation>
    <scope>NUCLEOTIDE SEQUENCE [LARGE SCALE GENOMIC DNA]</scope>
    <source>
        <strain evidence="14">KCTC 52438</strain>
    </source>
</reference>
<dbReference type="InterPro" id="IPR013328">
    <property type="entry name" value="6PGD_dom2"/>
</dbReference>
<evidence type="ECO:0000256" key="9">
    <source>
        <dbReference type="ARBA" id="ARBA00048793"/>
    </source>
</evidence>
<dbReference type="InterPro" id="IPR008927">
    <property type="entry name" value="6-PGluconate_DH-like_C_sf"/>
</dbReference>
<dbReference type="Pfam" id="PF08546">
    <property type="entry name" value="ApbA_C"/>
    <property type="match status" value="1"/>
</dbReference>
<proteinExistence type="inferred from homology"/>
<evidence type="ECO:0000259" key="12">
    <source>
        <dbReference type="Pfam" id="PF08546"/>
    </source>
</evidence>
<evidence type="ECO:0000256" key="10">
    <source>
        <dbReference type="RuleBase" id="RU362068"/>
    </source>
</evidence>
<dbReference type="Pfam" id="PF02558">
    <property type="entry name" value="ApbA"/>
    <property type="match status" value="1"/>
</dbReference>
<organism evidence="13 14">
    <name type="scientific">Litoribrevibacter euphylliae</name>
    <dbReference type="NCBI Taxonomy" id="1834034"/>
    <lineage>
        <taxon>Bacteria</taxon>
        <taxon>Pseudomonadati</taxon>
        <taxon>Pseudomonadota</taxon>
        <taxon>Gammaproteobacteria</taxon>
        <taxon>Oceanospirillales</taxon>
        <taxon>Oceanospirillaceae</taxon>
        <taxon>Litoribrevibacter</taxon>
    </lineage>
</organism>
<dbReference type="RefSeq" id="WP_386721036.1">
    <property type="nucleotide sequence ID" value="NZ_JBHRSZ010000004.1"/>
</dbReference>
<dbReference type="InterPro" id="IPR013752">
    <property type="entry name" value="KPA_reductase"/>
</dbReference>
<evidence type="ECO:0000313" key="13">
    <source>
        <dbReference type="EMBL" id="MFC3151729.1"/>
    </source>
</evidence>
<dbReference type="Gene3D" id="3.40.50.720">
    <property type="entry name" value="NAD(P)-binding Rossmann-like Domain"/>
    <property type="match status" value="1"/>
</dbReference>
<comment type="similarity">
    <text evidence="2 10">Belongs to the ketopantoate reductase family.</text>
</comment>
<dbReference type="InterPro" id="IPR051402">
    <property type="entry name" value="KPR-Related"/>
</dbReference>
<gene>
    <name evidence="13" type="ORF">ACFOEK_11885</name>
</gene>
<evidence type="ECO:0000256" key="8">
    <source>
        <dbReference type="ARBA" id="ARBA00032024"/>
    </source>
</evidence>
<dbReference type="GO" id="GO:0008677">
    <property type="term" value="F:2-dehydropantoate 2-reductase activity"/>
    <property type="evidence" value="ECO:0007669"/>
    <property type="project" value="UniProtKB-EC"/>
</dbReference>
<dbReference type="EC" id="1.1.1.169" evidence="3 10"/>
<comment type="pathway">
    <text evidence="1 10">Cofactor biosynthesis; (R)-pantothenate biosynthesis; (R)-pantoate from 3-methyl-2-oxobutanoate: step 2/2.</text>
</comment>
<evidence type="ECO:0000256" key="6">
    <source>
        <dbReference type="ARBA" id="ARBA00022857"/>
    </source>
</evidence>
<dbReference type="SUPFAM" id="SSF48179">
    <property type="entry name" value="6-phosphogluconate dehydrogenase C-terminal domain-like"/>
    <property type="match status" value="1"/>
</dbReference>
<protein>
    <recommendedName>
        <fullName evidence="4 10">2-dehydropantoate 2-reductase</fullName>
        <ecNumber evidence="3 10">1.1.1.169</ecNumber>
    </recommendedName>
    <alternativeName>
        <fullName evidence="8 10">Ketopantoate reductase</fullName>
    </alternativeName>
</protein>
<keyword evidence="7 10" id="KW-0560">Oxidoreductase</keyword>
<comment type="catalytic activity">
    <reaction evidence="9 10">
        <text>(R)-pantoate + NADP(+) = 2-dehydropantoate + NADPH + H(+)</text>
        <dbReference type="Rhea" id="RHEA:16233"/>
        <dbReference type="ChEBI" id="CHEBI:11561"/>
        <dbReference type="ChEBI" id="CHEBI:15378"/>
        <dbReference type="ChEBI" id="CHEBI:15980"/>
        <dbReference type="ChEBI" id="CHEBI:57783"/>
        <dbReference type="ChEBI" id="CHEBI:58349"/>
        <dbReference type="EC" id="1.1.1.169"/>
    </reaction>
</comment>
<evidence type="ECO:0000256" key="1">
    <source>
        <dbReference type="ARBA" id="ARBA00004994"/>
    </source>
</evidence>
<dbReference type="Proteomes" id="UP001595476">
    <property type="component" value="Unassembled WGS sequence"/>
</dbReference>
<dbReference type="PANTHER" id="PTHR21708">
    <property type="entry name" value="PROBABLE 2-DEHYDROPANTOATE 2-REDUCTASE"/>
    <property type="match status" value="1"/>
</dbReference>
<dbReference type="PANTHER" id="PTHR21708:SF26">
    <property type="entry name" value="2-DEHYDROPANTOATE 2-REDUCTASE"/>
    <property type="match status" value="1"/>
</dbReference>
<evidence type="ECO:0000259" key="11">
    <source>
        <dbReference type="Pfam" id="PF02558"/>
    </source>
</evidence>
<comment type="caution">
    <text evidence="13">The sequence shown here is derived from an EMBL/GenBank/DDBJ whole genome shotgun (WGS) entry which is preliminary data.</text>
</comment>
<dbReference type="EMBL" id="JBHRSZ010000004">
    <property type="protein sequence ID" value="MFC3151729.1"/>
    <property type="molecule type" value="Genomic_DNA"/>
</dbReference>
<feature type="domain" description="Ketopantoate reductase C-terminal" evidence="12">
    <location>
        <begin position="184"/>
        <end position="303"/>
    </location>
</feature>
<dbReference type="Gene3D" id="1.10.1040.10">
    <property type="entry name" value="N-(1-d-carboxylethyl)-l-norvaline Dehydrogenase, domain 2"/>
    <property type="match status" value="1"/>
</dbReference>
<keyword evidence="6 10" id="KW-0521">NADP</keyword>
<evidence type="ECO:0000256" key="4">
    <source>
        <dbReference type="ARBA" id="ARBA00019465"/>
    </source>
</evidence>
<evidence type="ECO:0000256" key="5">
    <source>
        <dbReference type="ARBA" id="ARBA00022655"/>
    </source>
</evidence>
<name>A0ABV7HCV3_9GAMM</name>